<dbReference type="Pfam" id="PF04116">
    <property type="entry name" value="FA_hydroxylase"/>
    <property type="match status" value="1"/>
</dbReference>
<feature type="transmembrane region" description="Helical" evidence="5">
    <location>
        <begin position="6"/>
        <end position="24"/>
    </location>
</feature>
<sequence>MASEPLIRLSAFLAVLLLMLLWEWRKPFRQTTLGRKQRWPANLSIVVLNTLLVRVLIPAGAVGAALWAQEQQWGLLAQFELPWWLVTVLAVVVLDIAIYWQHRIFHQVPWLWRMHRVHHVDQDIDVTTGLRFHPLEILLSMLIKIGVVVALGAPAEAVILFEIILSATSIFNHANVTLPKGLERPVRAIIVTPAMHRIHHSQRPEETNSNYGFNLSCWDRVFGSYTANAKGGEANLRIGIKEFRERTQTNGLRGMLWLPFAKPAASKQQD</sequence>
<keyword evidence="2 5" id="KW-0812">Transmembrane</keyword>
<evidence type="ECO:0000256" key="5">
    <source>
        <dbReference type="SAM" id="Phobius"/>
    </source>
</evidence>
<dbReference type="GO" id="GO:0016491">
    <property type="term" value="F:oxidoreductase activity"/>
    <property type="evidence" value="ECO:0007669"/>
    <property type="project" value="InterPro"/>
</dbReference>
<dbReference type="AlphaFoldDB" id="A0A1Y6FXB9"/>
<evidence type="ECO:0000313" key="7">
    <source>
        <dbReference type="EMBL" id="SMQ80499.1"/>
    </source>
</evidence>
<evidence type="ECO:0000256" key="3">
    <source>
        <dbReference type="ARBA" id="ARBA00022989"/>
    </source>
</evidence>
<evidence type="ECO:0000313" key="8">
    <source>
        <dbReference type="Proteomes" id="UP000194450"/>
    </source>
</evidence>
<dbReference type="InterPro" id="IPR050307">
    <property type="entry name" value="Sterol_Desaturase_Related"/>
</dbReference>
<feature type="domain" description="Fatty acid hydroxylase" evidence="6">
    <location>
        <begin position="88"/>
        <end position="224"/>
    </location>
</feature>
<reference evidence="8" key="1">
    <citation type="submission" date="2017-04" db="EMBL/GenBank/DDBJ databases">
        <authorList>
            <person name="Varghese N."/>
            <person name="Submissions S."/>
        </authorList>
    </citation>
    <scope>NUCLEOTIDE SEQUENCE [LARGE SCALE GENOMIC DNA]</scope>
</reference>
<accession>A0A1Y6FXB9</accession>
<evidence type="ECO:0000256" key="4">
    <source>
        <dbReference type="ARBA" id="ARBA00023136"/>
    </source>
</evidence>
<dbReference type="RefSeq" id="WP_086435383.1">
    <property type="nucleotide sequence ID" value="NZ_FXWH01000003.1"/>
</dbReference>
<comment type="subcellular location">
    <subcellularLocation>
        <location evidence="1">Membrane</location>
    </subcellularLocation>
</comment>
<dbReference type="EMBL" id="FXWH01000003">
    <property type="protein sequence ID" value="SMQ80499.1"/>
    <property type="molecule type" value="Genomic_DNA"/>
</dbReference>
<proteinExistence type="predicted"/>
<dbReference type="Proteomes" id="UP000194450">
    <property type="component" value="Unassembled WGS sequence"/>
</dbReference>
<dbReference type="OrthoDB" id="9770329at2"/>
<evidence type="ECO:0000256" key="2">
    <source>
        <dbReference type="ARBA" id="ARBA00022692"/>
    </source>
</evidence>
<evidence type="ECO:0000259" key="6">
    <source>
        <dbReference type="Pfam" id="PF04116"/>
    </source>
</evidence>
<name>A0A1Y6FXB9_9GAMM</name>
<feature type="transmembrane region" description="Helical" evidence="5">
    <location>
        <begin position="81"/>
        <end position="100"/>
    </location>
</feature>
<dbReference type="GO" id="GO:0016020">
    <property type="term" value="C:membrane"/>
    <property type="evidence" value="ECO:0007669"/>
    <property type="project" value="UniProtKB-SubCell"/>
</dbReference>
<dbReference type="GO" id="GO:0008610">
    <property type="term" value="P:lipid biosynthetic process"/>
    <property type="evidence" value="ECO:0007669"/>
    <property type="project" value="InterPro"/>
</dbReference>
<gene>
    <name evidence="7" type="ORF">SAMN06297229_2256</name>
</gene>
<keyword evidence="8" id="KW-1185">Reference proteome</keyword>
<keyword evidence="3 5" id="KW-1133">Transmembrane helix</keyword>
<feature type="transmembrane region" description="Helical" evidence="5">
    <location>
        <begin position="45"/>
        <end position="69"/>
    </location>
</feature>
<dbReference type="PANTHER" id="PTHR11863">
    <property type="entry name" value="STEROL DESATURASE"/>
    <property type="match status" value="1"/>
</dbReference>
<dbReference type="InterPro" id="IPR006694">
    <property type="entry name" value="Fatty_acid_hydroxylase"/>
</dbReference>
<organism evidence="7 8">
    <name type="scientific">Pseudidiomarina planktonica</name>
    <dbReference type="NCBI Taxonomy" id="1323738"/>
    <lineage>
        <taxon>Bacteria</taxon>
        <taxon>Pseudomonadati</taxon>
        <taxon>Pseudomonadota</taxon>
        <taxon>Gammaproteobacteria</taxon>
        <taxon>Alteromonadales</taxon>
        <taxon>Idiomarinaceae</taxon>
        <taxon>Pseudidiomarina</taxon>
    </lineage>
</organism>
<evidence type="ECO:0000256" key="1">
    <source>
        <dbReference type="ARBA" id="ARBA00004370"/>
    </source>
</evidence>
<keyword evidence="4 5" id="KW-0472">Membrane</keyword>
<protein>
    <submittedName>
        <fullName evidence="7">Sterol desaturase/sphingolipid hydroxylase, fatty acid hydroxylase superfamily</fullName>
    </submittedName>
</protein>
<feature type="transmembrane region" description="Helical" evidence="5">
    <location>
        <begin position="141"/>
        <end position="165"/>
    </location>
</feature>
<dbReference type="GO" id="GO:0005506">
    <property type="term" value="F:iron ion binding"/>
    <property type="evidence" value="ECO:0007669"/>
    <property type="project" value="InterPro"/>
</dbReference>